<feature type="transmembrane region" description="Helical" evidence="2">
    <location>
        <begin position="216"/>
        <end position="239"/>
    </location>
</feature>
<gene>
    <name evidence="4" type="ORF">SAMN02799620_05531</name>
</gene>
<evidence type="ECO:0000256" key="2">
    <source>
        <dbReference type="SAM" id="Phobius"/>
    </source>
</evidence>
<organism evidence="4 5">
    <name type="scientific">Mycolicibacterium fluoranthenivorans</name>
    <dbReference type="NCBI Taxonomy" id="258505"/>
    <lineage>
        <taxon>Bacteria</taxon>
        <taxon>Bacillati</taxon>
        <taxon>Actinomycetota</taxon>
        <taxon>Actinomycetes</taxon>
        <taxon>Mycobacteriales</taxon>
        <taxon>Mycobacteriaceae</taxon>
        <taxon>Mycolicibacterium</taxon>
    </lineage>
</organism>
<proteinExistence type="predicted"/>
<evidence type="ECO:0000313" key="4">
    <source>
        <dbReference type="EMBL" id="SCX32137.1"/>
    </source>
</evidence>
<feature type="compositionally biased region" description="Polar residues" evidence="1">
    <location>
        <begin position="36"/>
        <end position="45"/>
    </location>
</feature>
<feature type="compositionally biased region" description="Low complexity" evidence="1">
    <location>
        <begin position="129"/>
        <end position="143"/>
    </location>
</feature>
<name>A0A1G4WY37_9MYCO</name>
<feature type="compositionally biased region" description="Pro residues" evidence="1">
    <location>
        <begin position="114"/>
        <end position="128"/>
    </location>
</feature>
<feature type="compositionally biased region" description="Low complexity" evidence="1">
    <location>
        <begin position="23"/>
        <end position="35"/>
    </location>
</feature>
<feature type="compositionally biased region" description="Low complexity" evidence="1">
    <location>
        <begin position="91"/>
        <end position="113"/>
    </location>
</feature>
<evidence type="ECO:0000259" key="3">
    <source>
        <dbReference type="Pfam" id="PF13828"/>
    </source>
</evidence>
<dbReference type="EMBL" id="FMUB01000014">
    <property type="protein sequence ID" value="SCX32137.1"/>
    <property type="molecule type" value="Genomic_DNA"/>
</dbReference>
<sequence>MRQHREDQHIRYVVGMTVPGQDAGATASSGASETTPDSSSATEPQSGAYEAPPLEWAPEPVPPPAAPDYPGYGPPAGYGPPPSYQPPSQQPPSYEQPLYPPQGYAAPPTYQPGGYPPPPPGFGAPYPDPSGYGAPGYPGAQYGTPPPPPYGAAPGYPPAGYGAPYGAPATETNPLAIGSLVASAIGVLCGIGSIIGIVLGIVALNQIKQTRQGGQGLAIAGIAVGAVSLVVSMIFAVTLF</sequence>
<dbReference type="Pfam" id="PF13828">
    <property type="entry name" value="DUF4190"/>
    <property type="match status" value="1"/>
</dbReference>
<reference evidence="5" key="1">
    <citation type="submission" date="2016-10" db="EMBL/GenBank/DDBJ databases">
        <authorList>
            <person name="Varghese N."/>
            <person name="Submissions S."/>
        </authorList>
    </citation>
    <scope>NUCLEOTIDE SEQUENCE [LARGE SCALE GENOMIC DNA]</scope>
    <source>
        <strain evidence="5">UNC267MFSha1.1M11</strain>
    </source>
</reference>
<evidence type="ECO:0000256" key="1">
    <source>
        <dbReference type="SAM" id="MobiDB-lite"/>
    </source>
</evidence>
<keyword evidence="2" id="KW-0472">Membrane</keyword>
<feature type="compositionally biased region" description="Low complexity" evidence="1">
    <location>
        <begin position="48"/>
        <end position="58"/>
    </location>
</feature>
<feature type="transmembrane region" description="Helical" evidence="2">
    <location>
        <begin position="180"/>
        <end position="204"/>
    </location>
</feature>
<dbReference type="AlphaFoldDB" id="A0A1G4WY37"/>
<dbReference type="Proteomes" id="UP000199707">
    <property type="component" value="Unassembled WGS sequence"/>
</dbReference>
<keyword evidence="2" id="KW-0812">Transmembrane</keyword>
<feature type="domain" description="DUF4190" evidence="3">
    <location>
        <begin position="175"/>
        <end position="235"/>
    </location>
</feature>
<evidence type="ECO:0000313" key="5">
    <source>
        <dbReference type="Proteomes" id="UP000199707"/>
    </source>
</evidence>
<accession>A0A1G4WY37</accession>
<feature type="compositionally biased region" description="Basic and acidic residues" evidence="1">
    <location>
        <begin position="1"/>
        <end position="10"/>
    </location>
</feature>
<feature type="compositionally biased region" description="Pro residues" evidence="1">
    <location>
        <begin position="77"/>
        <end position="90"/>
    </location>
</feature>
<dbReference type="STRING" id="1502745.SAMN02799620_05531"/>
<protein>
    <recommendedName>
        <fullName evidence="3">DUF4190 domain-containing protein</fullName>
    </recommendedName>
</protein>
<keyword evidence="2" id="KW-1133">Transmembrane helix</keyword>
<feature type="region of interest" description="Disordered" evidence="1">
    <location>
        <begin position="1"/>
        <end position="151"/>
    </location>
</feature>
<dbReference type="InterPro" id="IPR025241">
    <property type="entry name" value="DUF4190"/>
</dbReference>